<dbReference type="Proteomes" id="UP000051096">
    <property type="component" value="Unassembled WGS sequence"/>
</dbReference>
<gene>
    <name evidence="2" type="ORF">AMJ87_13825</name>
</gene>
<feature type="transmembrane region" description="Helical" evidence="1">
    <location>
        <begin position="71"/>
        <end position="92"/>
    </location>
</feature>
<keyword evidence="1" id="KW-1133">Transmembrane helix</keyword>
<accession>A0A0S8G2I7</accession>
<protein>
    <recommendedName>
        <fullName evidence="4">EamA domain-containing protein</fullName>
    </recommendedName>
</protein>
<dbReference type="InterPro" id="IPR037185">
    <property type="entry name" value="EmrE-like"/>
</dbReference>
<reference evidence="2 3" key="1">
    <citation type="journal article" date="2015" name="Microbiome">
        <title>Genomic resolution of linkages in carbon, nitrogen, and sulfur cycling among widespread estuary sediment bacteria.</title>
        <authorList>
            <person name="Baker B.J."/>
            <person name="Lazar C.S."/>
            <person name="Teske A.P."/>
            <person name="Dick G.J."/>
        </authorList>
    </citation>
    <scope>NUCLEOTIDE SEQUENCE [LARGE SCALE GENOMIC DNA]</scope>
    <source>
        <strain evidence="2">SM23_60</strain>
    </source>
</reference>
<organism evidence="2 3">
    <name type="scientific">candidate division WOR_3 bacterium SM23_60</name>
    <dbReference type="NCBI Taxonomy" id="1703780"/>
    <lineage>
        <taxon>Bacteria</taxon>
        <taxon>Bacteria division WOR-3</taxon>
    </lineage>
</organism>
<comment type="caution">
    <text evidence="2">The sequence shown here is derived from an EMBL/GenBank/DDBJ whole genome shotgun (WGS) entry which is preliminary data.</text>
</comment>
<feature type="transmembrane region" description="Helical" evidence="1">
    <location>
        <begin position="46"/>
        <end position="64"/>
    </location>
</feature>
<evidence type="ECO:0000256" key="1">
    <source>
        <dbReference type="SAM" id="Phobius"/>
    </source>
</evidence>
<keyword evidence="1" id="KW-0472">Membrane</keyword>
<dbReference type="Gene3D" id="1.10.3730.20">
    <property type="match status" value="1"/>
</dbReference>
<evidence type="ECO:0000313" key="3">
    <source>
        <dbReference type="Proteomes" id="UP000051096"/>
    </source>
</evidence>
<dbReference type="AlphaFoldDB" id="A0A0S8G2I7"/>
<dbReference type="EMBL" id="LJUO01000237">
    <property type="protein sequence ID" value="KPK67158.1"/>
    <property type="molecule type" value="Genomic_DNA"/>
</dbReference>
<name>A0A0S8G2I7_UNCW3</name>
<proteinExistence type="predicted"/>
<feature type="transmembrane region" description="Helical" evidence="1">
    <location>
        <begin position="98"/>
        <end position="115"/>
    </location>
</feature>
<evidence type="ECO:0008006" key="4">
    <source>
        <dbReference type="Google" id="ProtNLM"/>
    </source>
</evidence>
<dbReference type="SUPFAM" id="SSF103481">
    <property type="entry name" value="Multidrug resistance efflux transporter EmrE"/>
    <property type="match status" value="1"/>
</dbReference>
<keyword evidence="1" id="KW-0812">Transmembrane</keyword>
<sequence length="116" mass="12731">MVSASFKPIVLFLIAAFLGALGQYFYKTGAMVGGSSLSSWVFNYRLIIGLICYVSIMFIFIYAFRIGGALTVLYPVYATTFVWALLIGVLLLGESVTVYKIIGVGCIIFGIYLITR</sequence>
<evidence type="ECO:0000313" key="2">
    <source>
        <dbReference type="EMBL" id="KPK67158.1"/>
    </source>
</evidence>